<protein>
    <submittedName>
        <fullName evidence="1">SDR family oxidoreductase</fullName>
    </submittedName>
</protein>
<keyword evidence="2" id="KW-1185">Reference proteome</keyword>
<dbReference type="AlphaFoldDB" id="A0A7Y6BXC9"/>
<evidence type="ECO:0000313" key="2">
    <source>
        <dbReference type="Proteomes" id="UP000526125"/>
    </source>
</evidence>
<dbReference type="Pfam" id="PF13561">
    <property type="entry name" value="adh_short_C2"/>
    <property type="match status" value="1"/>
</dbReference>
<evidence type="ECO:0000313" key="1">
    <source>
        <dbReference type="EMBL" id="NUU76652.1"/>
    </source>
</evidence>
<dbReference type="SUPFAM" id="SSF51735">
    <property type="entry name" value="NAD(P)-binding Rossmann-fold domains"/>
    <property type="match status" value="1"/>
</dbReference>
<organism evidence="1 2">
    <name type="scientific">Paenibacillus xylanilyticus</name>
    <dbReference type="NCBI Taxonomy" id="248903"/>
    <lineage>
        <taxon>Bacteria</taxon>
        <taxon>Bacillati</taxon>
        <taxon>Bacillota</taxon>
        <taxon>Bacilli</taxon>
        <taxon>Bacillales</taxon>
        <taxon>Paenibacillaceae</taxon>
        <taxon>Paenibacillus</taxon>
    </lineage>
</organism>
<sequence>MPCGSAPFGISEHGIPLTRKPGKPEDAASLLLYLASDEALHITGTEVFVDGAETLIKG</sequence>
<dbReference type="InterPro" id="IPR002347">
    <property type="entry name" value="SDR_fam"/>
</dbReference>
<dbReference type="EMBL" id="JABMCB010000185">
    <property type="protein sequence ID" value="NUU76652.1"/>
    <property type="molecule type" value="Genomic_DNA"/>
</dbReference>
<accession>A0A7Y6BXC9</accession>
<reference evidence="1 2" key="1">
    <citation type="submission" date="2020-05" db="EMBL/GenBank/DDBJ databases">
        <title>Genome Sequencing of Type Strains.</title>
        <authorList>
            <person name="Lemaire J.F."/>
            <person name="Inderbitzin P."/>
            <person name="Gregorio O.A."/>
            <person name="Collins S.B."/>
            <person name="Wespe N."/>
            <person name="Knight-Connoni V."/>
        </authorList>
    </citation>
    <scope>NUCLEOTIDE SEQUENCE [LARGE SCALE GENOMIC DNA]</scope>
    <source>
        <strain evidence="1 2">LMG 21957</strain>
    </source>
</reference>
<comment type="caution">
    <text evidence="1">The sequence shown here is derived from an EMBL/GenBank/DDBJ whole genome shotgun (WGS) entry which is preliminary data.</text>
</comment>
<dbReference type="InterPro" id="IPR036291">
    <property type="entry name" value="NAD(P)-bd_dom_sf"/>
</dbReference>
<name>A0A7Y6BXC9_9BACL</name>
<gene>
    <name evidence="1" type="ORF">HP552_15595</name>
</gene>
<proteinExistence type="predicted"/>
<dbReference type="Gene3D" id="3.40.50.720">
    <property type="entry name" value="NAD(P)-binding Rossmann-like Domain"/>
    <property type="match status" value="1"/>
</dbReference>
<dbReference type="Proteomes" id="UP000526125">
    <property type="component" value="Unassembled WGS sequence"/>
</dbReference>